<gene>
    <name evidence="1" type="ORF">HMPREF9233_01009</name>
</gene>
<protein>
    <recommendedName>
        <fullName evidence="3">Pyrimidine dimer DNA glycosylase</fullName>
    </recommendedName>
</protein>
<name>K9EF07_9ACTO</name>
<dbReference type="STRING" id="202789.GCA_001457435_01110"/>
<dbReference type="AlphaFoldDB" id="K9EF07"/>
<dbReference type="Pfam" id="PF03013">
    <property type="entry name" value="Pyr_excise"/>
    <property type="match status" value="1"/>
</dbReference>
<accession>K9EF07</accession>
<evidence type="ECO:0000313" key="2">
    <source>
        <dbReference type="Proteomes" id="UP000009888"/>
    </source>
</evidence>
<dbReference type="EMBL" id="AGWL01000005">
    <property type="protein sequence ID" value="EKU95248.1"/>
    <property type="molecule type" value="Genomic_DNA"/>
</dbReference>
<keyword evidence="2" id="KW-1185">Reference proteome</keyword>
<proteinExistence type="predicted"/>
<sequence>MATMRLWSIHPKYLDRAGLVALWREALLAQAVLSGKTRGYTHHPQLERFRGQPDPLAAIGIYLWEVWEEATRRGYSFNGAKIDYPEAREWSATSRAGVAASTVKNSAVRISVTTGQLEFEEAHLRMKIAKRAPGWEKNLQGSPLQPHPLFTVKAGPIANWEKGSHQAGSASITS</sequence>
<reference evidence="1 2" key="1">
    <citation type="submission" date="2012-09" db="EMBL/GenBank/DDBJ databases">
        <title>The Genome Sequence of Actinobaculum massiliae ACS-171-V-COL2.</title>
        <authorList>
            <consortium name="The Broad Institute Genome Sequencing Platform"/>
            <person name="Earl A."/>
            <person name="Ward D."/>
            <person name="Feldgarden M."/>
            <person name="Gevers D."/>
            <person name="Saerens B."/>
            <person name="Vaneechoutte M."/>
            <person name="Walker B."/>
            <person name="Young S.K."/>
            <person name="Zeng Q."/>
            <person name="Gargeya S."/>
            <person name="Fitzgerald M."/>
            <person name="Haas B."/>
            <person name="Abouelleil A."/>
            <person name="Alvarado L."/>
            <person name="Arachchi H.M."/>
            <person name="Berlin A."/>
            <person name="Chapman S.B."/>
            <person name="Goldberg J."/>
            <person name="Griggs A."/>
            <person name="Gujja S."/>
            <person name="Hansen M."/>
            <person name="Howarth C."/>
            <person name="Imamovic A."/>
            <person name="Larimer J."/>
            <person name="McCowen C."/>
            <person name="Montmayeur A."/>
            <person name="Murphy C."/>
            <person name="Neiman D."/>
            <person name="Pearson M."/>
            <person name="Priest M."/>
            <person name="Roberts A."/>
            <person name="Saif S."/>
            <person name="Shea T."/>
            <person name="Sisk P."/>
            <person name="Sykes S."/>
            <person name="Wortman J."/>
            <person name="Nusbaum C."/>
            <person name="Birren B."/>
        </authorList>
    </citation>
    <scope>NUCLEOTIDE SEQUENCE [LARGE SCALE GENOMIC DNA]</scope>
    <source>
        <strain evidence="2">ACS-171-V-Col2</strain>
    </source>
</reference>
<dbReference type="HOGENOM" id="CLU_120482_0_0_11"/>
<dbReference type="RefSeq" id="WP_007001215.1">
    <property type="nucleotide sequence ID" value="NZ_JH992955.1"/>
</dbReference>
<organism evidence="1 2">
    <name type="scientific">Actinobaculum massiliense ACS-171-V-Col2</name>
    <dbReference type="NCBI Taxonomy" id="883066"/>
    <lineage>
        <taxon>Bacteria</taxon>
        <taxon>Bacillati</taxon>
        <taxon>Actinomycetota</taxon>
        <taxon>Actinomycetes</taxon>
        <taxon>Actinomycetales</taxon>
        <taxon>Actinomycetaceae</taxon>
        <taxon>Actinobaculum</taxon>
    </lineage>
</organism>
<comment type="caution">
    <text evidence="1">The sequence shown here is derived from an EMBL/GenBank/DDBJ whole genome shotgun (WGS) entry which is preliminary data.</text>
</comment>
<dbReference type="eggNOG" id="ENOG503195F">
    <property type="taxonomic scope" value="Bacteria"/>
</dbReference>
<dbReference type="Proteomes" id="UP000009888">
    <property type="component" value="Unassembled WGS sequence"/>
</dbReference>
<evidence type="ECO:0000313" key="1">
    <source>
        <dbReference type="EMBL" id="EKU95248.1"/>
    </source>
</evidence>
<evidence type="ECO:0008006" key="3">
    <source>
        <dbReference type="Google" id="ProtNLM"/>
    </source>
</evidence>
<dbReference type="InterPro" id="IPR004260">
    <property type="entry name" value="Pyr-dimer_DNA_glycosylase"/>
</dbReference>